<evidence type="ECO:0000256" key="2">
    <source>
        <dbReference type="ARBA" id="ARBA00022723"/>
    </source>
</evidence>
<evidence type="ECO:0000256" key="11">
    <source>
        <dbReference type="PROSITE-ProRule" id="PRU00309"/>
    </source>
</evidence>
<evidence type="ECO:0000256" key="1">
    <source>
        <dbReference type="ARBA" id="ARBA00004123"/>
    </source>
</evidence>
<dbReference type="InterPro" id="IPR013087">
    <property type="entry name" value="Znf_C2H2_type"/>
</dbReference>
<feature type="domain" description="C2H2-type" evidence="13">
    <location>
        <begin position="653"/>
        <end position="680"/>
    </location>
</feature>
<dbReference type="PANTHER" id="PTHR24379">
    <property type="entry name" value="KRAB AND ZINC FINGER DOMAIN-CONTAINING"/>
    <property type="match status" value="1"/>
</dbReference>
<comment type="subcellular location">
    <subcellularLocation>
        <location evidence="1">Nucleus</location>
    </subcellularLocation>
</comment>
<feature type="binding site" evidence="12">
    <location>
        <position position="141"/>
    </location>
    <ligand>
        <name>Zn(2+)</name>
        <dbReference type="ChEBI" id="CHEBI:29105"/>
    </ligand>
</feature>
<dbReference type="SMART" id="SM00692">
    <property type="entry name" value="DM3"/>
    <property type="match status" value="1"/>
</dbReference>
<dbReference type="FunFam" id="3.30.160.60:FF:000646">
    <property type="entry name" value="Myeloid zinc finger 1"/>
    <property type="match status" value="1"/>
</dbReference>
<dbReference type="InterPro" id="IPR012934">
    <property type="entry name" value="Znf_AD"/>
</dbReference>
<dbReference type="Pfam" id="PF00096">
    <property type="entry name" value="zf-C2H2"/>
    <property type="match status" value="4"/>
</dbReference>
<name>A0A9P0BRH9_CHRIL</name>
<dbReference type="SMART" id="SM00355">
    <property type="entry name" value="ZnF_C2H2"/>
    <property type="match status" value="11"/>
</dbReference>
<proteinExistence type="predicted"/>
<gene>
    <name evidence="16" type="ORF">CINC_LOCUS4413</name>
</gene>
<dbReference type="Pfam" id="PF05485">
    <property type="entry name" value="THAP"/>
    <property type="match status" value="1"/>
</dbReference>
<feature type="domain" description="ZAD" evidence="15">
    <location>
        <begin position="98"/>
        <end position="168"/>
    </location>
</feature>
<keyword evidence="3" id="KW-0677">Repeat</keyword>
<dbReference type="SMART" id="SM00868">
    <property type="entry name" value="zf-AD"/>
    <property type="match status" value="1"/>
</dbReference>
<feature type="domain" description="C2H2-type" evidence="13">
    <location>
        <begin position="434"/>
        <end position="462"/>
    </location>
</feature>
<keyword evidence="4 10" id="KW-0863">Zinc-finger</keyword>
<feature type="domain" description="C2H2-type" evidence="13">
    <location>
        <begin position="407"/>
        <end position="431"/>
    </location>
</feature>
<feature type="domain" description="C2H2-type" evidence="13">
    <location>
        <begin position="483"/>
        <end position="512"/>
    </location>
</feature>
<dbReference type="InterPro" id="IPR036236">
    <property type="entry name" value="Znf_C2H2_sf"/>
</dbReference>
<dbReference type="PROSITE" id="PS00028">
    <property type="entry name" value="ZINC_FINGER_C2H2_1"/>
    <property type="match status" value="8"/>
</dbReference>
<dbReference type="Proteomes" id="UP001154114">
    <property type="component" value="Chromosome 17"/>
</dbReference>
<keyword evidence="6" id="KW-0805">Transcription regulation</keyword>
<evidence type="ECO:0000256" key="7">
    <source>
        <dbReference type="ARBA" id="ARBA00023125"/>
    </source>
</evidence>
<evidence type="ECO:0000256" key="3">
    <source>
        <dbReference type="ARBA" id="ARBA00022737"/>
    </source>
</evidence>
<keyword evidence="7 11" id="KW-0238">DNA-binding</keyword>
<feature type="domain" description="C2H2-type" evidence="13">
    <location>
        <begin position="681"/>
        <end position="704"/>
    </location>
</feature>
<keyword evidence="2 12" id="KW-0479">Metal-binding</keyword>
<dbReference type="PANTHER" id="PTHR24379:SF121">
    <property type="entry name" value="C2H2-TYPE DOMAIN-CONTAINING PROTEIN"/>
    <property type="match status" value="1"/>
</dbReference>
<dbReference type="GO" id="GO:0008270">
    <property type="term" value="F:zinc ion binding"/>
    <property type="evidence" value="ECO:0007669"/>
    <property type="project" value="UniProtKB-UniRule"/>
</dbReference>
<keyword evidence="9" id="KW-0539">Nucleus</keyword>
<evidence type="ECO:0000259" key="14">
    <source>
        <dbReference type="PROSITE" id="PS50950"/>
    </source>
</evidence>
<feature type="domain" description="C2H2-type" evidence="13">
    <location>
        <begin position="625"/>
        <end position="652"/>
    </location>
</feature>
<dbReference type="EMBL" id="LR824020">
    <property type="protein sequence ID" value="CAH0589226.1"/>
    <property type="molecule type" value="Genomic_DNA"/>
</dbReference>
<evidence type="ECO:0000313" key="16">
    <source>
        <dbReference type="EMBL" id="CAH0589226.1"/>
    </source>
</evidence>
<dbReference type="SUPFAM" id="SSF57716">
    <property type="entry name" value="Glucocorticoid receptor-like (DNA-binding domain)"/>
    <property type="match status" value="2"/>
</dbReference>
<keyword evidence="5 12" id="KW-0862">Zinc</keyword>
<dbReference type="GO" id="GO:0003677">
    <property type="term" value="F:DNA binding"/>
    <property type="evidence" value="ECO:0007669"/>
    <property type="project" value="UniProtKB-UniRule"/>
</dbReference>
<evidence type="ECO:0000256" key="12">
    <source>
        <dbReference type="PROSITE-ProRule" id="PRU01263"/>
    </source>
</evidence>
<evidence type="ECO:0000313" key="17">
    <source>
        <dbReference type="Proteomes" id="UP001154114"/>
    </source>
</evidence>
<dbReference type="GO" id="GO:0005634">
    <property type="term" value="C:nucleus"/>
    <property type="evidence" value="ECO:0007669"/>
    <property type="project" value="UniProtKB-SubCell"/>
</dbReference>
<dbReference type="InterPro" id="IPR038441">
    <property type="entry name" value="THAP_Znf_sf"/>
</dbReference>
<keyword evidence="8" id="KW-0804">Transcription</keyword>
<evidence type="ECO:0000256" key="6">
    <source>
        <dbReference type="ARBA" id="ARBA00023015"/>
    </source>
</evidence>
<feature type="binding site" evidence="12">
    <location>
        <position position="144"/>
    </location>
    <ligand>
        <name>Zn(2+)</name>
        <dbReference type="ChEBI" id="CHEBI:29105"/>
    </ligand>
</feature>
<evidence type="ECO:0000256" key="4">
    <source>
        <dbReference type="ARBA" id="ARBA00022771"/>
    </source>
</evidence>
<feature type="domain" description="C2H2-type" evidence="13">
    <location>
        <begin position="526"/>
        <end position="554"/>
    </location>
</feature>
<evidence type="ECO:0000256" key="5">
    <source>
        <dbReference type="ARBA" id="ARBA00022833"/>
    </source>
</evidence>
<evidence type="ECO:0000259" key="15">
    <source>
        <dbReference type="PROSITE" id="PS51915"/>
    </source>
</evidence>
<reference evidence="16" key="1">
    <citation type="submission" date="2021-12" db="EMBL/GenBank/DDBJ databases">
        <authorList>
            <person name="King R."/>
        </authorList>
    </citation>
    <scope>NUCLEOTIDE SEQUENCE</scope>
</reference>
<feature type="domain" description="THAP-type" evidence="14">
    <location>
        <begin position="1"/>
        <end position="85"/>
    </location>
</feature>
<sequence>MVSYCCVEGCGNNSNNKKKDPNTIISFHAFPSNSELKAKWLRAIGRPHWVPPNYSRVCSAHFNFDQINYDGSRIRVKDDAYPVNLLPKNSNFEASDVEVCRVCLITDVKLYAIQGNHLETCIDSIKGFTDYNIEGLPNYVCYQCAPCLVKAYKLVEKSMVAQATLLDIFSKNGQINKDLIKEQNRKELNLESTLDTYQFYNDCQLKYEDDDTAQLSHLNSDNVDVKHESDFINIPEEIKKDEHLEGKKCELENCDVCETIDDEDDEMIINANDDIKHEDPNDDLSLKALREKQLNNQKHYRKKTYQKRCTGLTPDETEMLKYFDIVALSLYEQIKEWQKNTTRRITRDTVYKCKICFKAFANVNSCRIHVASHDPSQGSAECPVCKLRFKNMVIANSHANRAHGKKFYCKSCPKTFNNVDVAKKHQRWHSGYVYRCPLCPFTSLHESSLGVHRRRAHAGHVREIKANSTTQMAAKDTDISKEYRCEKCNVVFVSDTAKKLHMLSSSHDKAKAELCSQITSDAIITMTCNTCGKEFSSISELVTHTRAEHPRAKRRRSDSYPTQCELCDETVSNRKKHWHHVRRQHPKEIDTYRPVISAVCDTCGKGFQNSTKLRLHQLRHVSPTLQCACCPRLFYDKYALARHAATHCSEKPHSCRTCGRAFKLRGNLERHSRVHTDIAPYECTMCGKKFKYSSSVNLHIRTVHYRLPHPPRQKRSKVSKNADI</sequence>
<dbReference type="PROSITE" id="PS51915">
    <property type="entry name" value="ZAD"/>
    <property type="match status" value="1"/>
</dbReference>
<feature type="binding site" evidence="12">
    <location>
        <position position="103"/>
    </location>
    <ligand>
        <name>Zn(2+)</name>
        <dbReference type="ChEBI" id="CHEBI:29105"/>
    </ligand>
</feature>
<dbReference type="PROSITE" id="PS50157">
    <property type="entry name" value="ZINC_FINGER_C2H2_2"/>
    <property type="match status" value="9"/>
</dbReference>
<evidence type="ECO:0000256" key="10">
    <source>
        <dbReference type="PROSITE-ProRule" id="PRU00042"/>
    </source>
</evidence>
<dbReference type="InterPro" id="IPR006612">
    <property type="entry name" value="THAP_Znf"/>
</dbReference>
<dbReference type="OrthoDB" id="10020990at2759"/>
<evidence type="ECO:0000256" key="9">
    <source>
        <dbReference type="ARBA" id="ARBA00023242"/>
    </source>
</evidence>
<evidence type="ECO:0000259" key="13">
    <source>
        <dbReference type="PROSITE" id="PS50157"/>
    </source>
</evidence>
<feature type="binding site" evidence="12">
    <location>
        <position position="100"/>
    </location>
    <ligand>
        <name>Zn(2+)</name>
        <dbReference type="ChEBI" id="CHEBI:29105"/>
    </ligand>
</feature>
<organism evidence="16 17">
    <name type="scientific">Chrysodeixis includens</name>
    <name type="common">Soybean looper</name>
    <name type="synonym">Pseudoplusia includens</name>
    <dbReference type="NCBI Taxonomy" id="689277"/>
    <lineage>
        <taxon>Eukaryota</taxon>
        <taxon>Metazoa</taxon>
        <taxon>Ecdysozoa</taxon>
        <taxon>Arthropoda</taxon>
        <taxon>Hexapoda</taxon>
        <taxon>Insecta</taxon>
        <taxon>Pterygota</taxon>
        <taxon>Neoptera</taxon>
        <taxon>Endopterygota</taxon>
        <taxon>Lepidoptera</taxon>
        <taxon>Glossata</taxon>
        <taxon>Ditrysia</taxon>
        <taxon>Noctuoidea</taxon>
        <taxon>Noctuidae</taxon>
        <taxon>Plusiinae</taxon>
        <taxon>Chrysodeixis</taxon>
    </lineage>
</organism>
<dbReference type="SUPFAM" id="SSF57667">
    <property type="entry name" value="beta-beta-alpha zinc fingers"/>
    <property type="match status" value="5"/>
</dbReference>
<dbReference type="FunFam" id="3.30.160.60:FF:000100">
    <property type="entry name" value="Zinc finger 45-like"/>
    <property type="match status" value="1"/>
</dbReference>
<dbReference type="Gene3D" id="3.30.160.60">
    <property type="entry name" value="Classic Zinc Finger"/>
    <property type="match status" value="7"/>
</dbReference>
<dbReference type="AlphaFoldDB" id="A0A9P0BRH9"/>
<dbReference type="SMART" id="SM00980">
    <property type="entry name" value="THAP"/>
    <property type="match status" value="1"/>
</dbReference>
<accession>A0A9P0BRH9</accession>
<dbReference type="PROSITE" id="PS50950">
    <property type="entry name" value="ZF_THAP"/>
    <property type="match status" value="1"/>
</dbReference>
<evidence type="ECO:0000256" key="8">
    <source>
        <dbReference type="ARBA" id="ARBA00023163"/>
    </source>
</evidence>
<dbReference type="Gene3D" id="6.20.210.20">
    <property type="entry name" value="THAP domain"/>
    <property type="match status" value="1"/>
</dbReference>
<feature type="domain" description="C2H2-type" evidence="13">
    <location>
        <begin position="351"/>
        <end position="378"/>
    </location>
</feature>
<feature type="domain" description="C2H2-type" evidence="13">
    <location>
        <begin position="598"/>
        <end position="625"/>
    </location>
</feature>
<protein>
    <submittedName>
        <fullName evidence="16">Uncharacterized protein</fullName>
    </submittedName>
</protein>
<keyword evidence="17" id="KW-1185">Reference proteome</keyword>